<dbReference type="PANTHER" id="PTHR45586">
    <property type="entry name" value="TPR REPEAT-CONTAINING PROTEIN PA4667"/>
    <property type="match status" value="1"/>
</dbReference>
<evidence type="ECO:0000256" key="1">
    <source>
        <dbReference type="ARBA" id="ARBA00022737"/>
    </source>
</evidence>
<dbReference type="SUPFAM" id="SSF48452">
    <property type="entry name" value="TPR-like"/>
    <property type="match status" value="2"/>
</dbReference>
<dbReference type="InterPro" id="IPR051012">
    <property type="entry name" value="CellSynth/LPSAsmb/PSIAsmb"/>
</dbReference>
<comment type="caution">
    <text evidence="3">The sequence shown here is derived from an EMBL/GenBank/DDBJ whole genome shotgun (WGS) entry which is preliminary data.</text>
</comment>
<keyword evidence="2" id="KW-0802">TPR repeat</keyword>
<evidence type="ECO:0008006" key="4">
    <source>
        <dbReference type="Google" id="ProtNLM"/>
    </source>
</evidence>
<dbReference type="InterPro" id="IPR011990">
    <property type="entry name" value="TPR-like_helical_dom_sf"/>
</dbReference>
<reference evidence="3" key="1">
    <citation type="journal article" date="2020" name="mSystems">
        <title>Genome- and Community-Level Interaction Insights into Carbon Utilization and Element Cycling Functions of Hydrothermarchaeota in Hydrothermal Sediment.</title>
        <authorList>
            <person name="Zhou Z."/>
            <person name="Liu Y."/>
            <person name="Xu W."/>
            <person name="Pan J."/>
            <person name="Luo Z.H."/>
            <person name="Li M."/>
        </authorList>
    </citation>
    <scope>NUCLEOTIDE SEQUENCE [LARGE SCALE GENOMIC DNA]</scope>
    <source>
        <strain evidence="3">SpSt-1233</strain>
    </source>
</reference>
<dbReference type="EMBL" id="DSEC01000122">
    <property type="protein sequence ID" value="HER43159.1"/>
    <property type="molecule type" value="Genomic_DNA"/>
</dbReference>
<evidence type="ECO:0000313" key="3">
    <source>
        <dbReference type="EMBL" id="HER43159.1"/>
    </source>
</evidence>
<dbReference type="Proteomes" id="UP000886069">
    <property type="component" value="Unassembled WGS sequence"/>
</dbReference>
<dbReference type="Gene3D" id="1.25.40.10">
    <property type="entry name" value="Tetratricopeptide repeat domain"/>
    <property type="match status" value="2"/>
</dbReference>
<dbReference type="PANTHER" id="PTHR45586:SF1">
    <property type="entry name" value="LIPOPOLYSACCHARIDE ASSEMBLY PROTEIN B"/>
    <property type="match status" value="1"/>
</dbReference>
<keyword evidence="1" id="KW-0677">Repeat</keyword>
<proteinExistence type="predicted"/>
<dbReference type="AlphaFoldDB" id="A0A7V2F363"/>
<accession>A0A7V2F363</accession>
<evidence type="ECO:0000256" key="2">
    <source>
        <dbReference type="ARBA" id="ARBA00022803"/>
    </source>
</evidence>
<name>A0A7V2F363_UNCEI</name>
<sequence>MKRIAQDRARNDLKRACERALDAFDRWPDNFDLAMEAIQACIDLGDTPKAAQLLKKAIARHPRKRSQIEEYALDLFQSSLNPFLGSFLVELRLKRRDIEGIRLILKQAPESFIDDLIKRSETRSQSETAGAGSIENDILLGLLYIESKRGEKAAGAFGRVIVADPGSAQAFGGILVELEREMPNNAELKYHLARTSILLSHPDKAEARLFQCLQLAAPPFESILETLDEAPEKSENHLLLKGETLIRMGRRAEGAECVRAFLFEGGDRAEGAGTMSHLFPAGENRQALAESRLRLLPDACFEDPDTTFLYCDVASARGKEKEIAERLERLHRSGGGHASAIIDWCERADERALSGAAKRLLAEIYMEAAEYGKAAEAARSAVESDRSLLHSVLDLVRDAVEGSAEAHPPLIKTLAELYARSGDGESASEVLASLTGMERIDDGDILDLSGEIMKHAGVSLDGVLHNIEAAVKKGRIADSAPYVRSLCVERPESVQDLALALRRKAEGAESYWQPLADLLDYLAKEERPPAPLAFLQALSHLETGSIERAIFEFDQLLMLDGDLRADLIPIYERAAERHDRNSTLHLALYQLHMEEGQLSLAAHYLCRVIEIDPEQVR</sequence>
<gene>
    <name evidence="3" type="ORF">ENO08_01720</name>
</gene>
<organism evidence="3">
    <name type="scientific">Eiseniibacteriota bacterium</name>
    <dbReference type="NCBI Taxonomy" id="2212470"/>
    <lineage>
        <taxon>Bacteria</taxon>
        <taxon>Candidatus Eiseniibacteriota</taxon>
    </lineage>
</organism>
<protein>
    <recommendedName>
        <fullName evidence="4">Tetratricopeptide repeat protein</fullName>
    </recommendedName>
</protein>
<feature type="non-terminal residue" evidence="3">
    <location>
        <position position="617"/>
    </location>
</feature>